<evidence type="ECO:0008006" key="4">
    <source>
        <dbReference type="Google" id="ProtNLM"/>
    </source>
</evidence>
<reference evidence="2" key="1">
    <citation type="submission" date="2020-11" db="EMBL/GenBank/DDBJ databases">
        <authorList>
            <consortium name="DOE Joint Genome Institute"/>
            <person name="Ahrendt S."/>
            <person name="Riley R."/>
            <person name="Andreopoulos W."/>
            <person name="LaButti K."/>
            <person name="Pangilinan J."/>
            <person name="Ruiz-duenas F.J."/>
            <person name="Barrasa J.M."/>
            <person name="Sanchez-Garcia M."/>
            <person name="Camarero S."/>
            <person name="Miyauchi S."/>
            <person name="Serrano A."/>
            <person name="Linde D."/>
            <person name="Babiker R."/>
            <person name="Drula E."/>
            <person name="Ayuso-Fernandez I."/>
            <person name="Pacheco R."/>
            <person name="Padilla G."/>
            <person name="Ferreira P."/>
            <person name="Barriuso J."/>
            <person name="Kellner H."/>
            <person name="Castanera R."/>
            <person name="Alfaro M."/>
            <person name="Ramirez L."/>
            <person name="Pisabarro A.G."/>
            <person name="Kuo A."/>
            <person name="Tritt A."/>
            <person name="Lipzen A."/>
            <person name="He G."/>
            <person name="Yan M."/>
            <person name="Ng V."/>
            <person name="Cullen D."/>
            <person name="Martin F."/>
            <person name="Rosso M.-N."/>
            <person name="Henrissat B."/>
            <person name="Hibbett D."/>
            <person name="Martinez A.T."/>
            <person name="Grigoriev I.V."/>
        </authorList>
    </citation>
    <scope>NUCLEOTIDE SEQUENCE</scope>
    <source>
        <strain evidence="2">AH 44721</strain>
    </source>
</reference>
<dbReference type="Proteomes" id="UP000724874">
    <property type="component" value="Unassembled WGS sequence"/>
</dbReference>
<feature type="region of interest" description="Disordered" evidence="1">
    <location>
        <begin position="1"/>
        <end position="24"/>
    </location>
</feature>
<keyword evidence="3" id="KW-1185">Reference proteome</keyword>
<comment type="caution">
    <text evidence="2">The sequence shown here is derived from an EMBL/GenBank/DDBJ whole genome shotgun (WGS) entry which is preliminary data.</text>
</comment>
<dbReference type="EMBL" id="JADNYJ010000282">
    <property type="protein sequence ID" value="KAF8872060.1"/>
    <property type="molecule type" value="Genomic_DNA"/>
</dbReference>
<feature type="compositionally biased region" description="Polar residues" evidence="1">
    <location>
        <begin position="1"/>
        <end position="11"/>
    </location>
</feature>
<sequence>MSMAVNGTETGSLPLPPTPSISESGLTEVVKDEDYYLEGHYMEFEVEGYSFRLPSHAFSDESSYFAEVYNLADHGTDGGDAIKLNDVSRSDFYCLLKVVCPPTFSLQLNLSQEEWVSVLKLSTKWKFLRLREMSKKELDKMPRVESWSLQKVSLGWQLYITSWVSEGLVELARRHDIITEEEALQIDLQIPRAACKLYRIRELEARVKKVSGREAYGIRDLTPDTGYAVYFFYWVLQLQHVTD</sequence>
<dbReference type="OrthoDB" id="3193844at2759"/>
<evidence type="ECO:0000313" key="3">
    <source>
        <dbReference type="Proteomes" id="UP000724874"/>
    </source>
</evidence>
<protein>
    <recommendedName>
        <fullName evidence="4">BTB domain-containing protein</fullName>
    </recommendedName>
</protein>
<evidence type="ECO:0000256" key="1">
    <source>
        <dbReference type="SAM" id="MobiDB-lite"/>
    </source>
</evidence>
<organism evidence="2 3">
    <name type="scientific">Gymnopilus junonius</name>
    <name type="common">Spectacular rustgill mushroom</name>
    <name type="synonym">Gymnopilus spectabilis subsp. junonius</name>
    <dbReference type="NCBI Taxonomy" id="109634"/>
    <lineage>
        <taxon>Eukaryota</taxon>
        <taxon>Fungi</taxon>
        <taxon>Dikarya</taxon>
        <taxon>Basidiomycota</taxon>
        <taxon>Agaricomycotina</taxon>
        <taxon>Agaricomycetes</taxon>
        <taxon>Agaricomycetidae</taxon>
        <taxon>Agaricales</taxon>
        <taxon>Agaricineae</taxon>
        <taxon>Hymenogastraceae</taxon>
        <taxon>Gymnopilus</taxon>
    </lineage>
</organism>
<name>A0A9P5N7D5_GYMJU</name>
<accession>A0A9P5N7D5</accession>
<evidence type="ECO:0000313" key="2">
    <source>
        <dbReference type="EMBL" id="KAF8872060.1"/>
    </source>
</evidence>
<proteinExistence type="predicted"/>
<dbReference type="AlphaFoldDB" id="A0A9P5N7D5"/>
<gene>
    <name evidence="2" type="ORF">CPB84DRAFT_1800142</name>
</gene>